<dbReference type="EMBL" id="JAJJMB010017052">
    <property type="protein sequence ID" value="KAI3842708.1"/>
    <property type="molecule type" value="Genomic_DNA"/>
</dbReference>
<keyword evidence="2" id="KW-1185">Reference proteome</keyword>
<gene>
    <name evidence="1" type="ORF">MKW98_015375</name>
</gene>
<protein>
    <submittedName>
        <fullName evidence="1">Uncharacterized protein</fullName>
    </submittedName>
</protein>
<proteinExistence type="predicted"/>
<comment type="caution">
    <text evidence="1">The sequence shown here is derived from an EMBL/GenBank/DDBJ whole genome shotgun (WGS) entry which is preliminary data.</text>
</comment>
<organism evidence="1 2">
    <name type="scientific">Papaver atlanticum</name>
    <dbReference type="NCBI Taxonomy" id="357466"/>
    <lineage>
        <taxon>Eukaryota</taxon>
        <taxon>Viridiplantae</taxon>
        <taxon>Streptophyta</taxon>
        <taxon>Embryophyta</taxon>
        <taxon>Tracheophyta</taxon>
        <taxon>Spermatophyta</taxon>
        <taxon>Magnoliopsida</taxon>
        <taxon>Ranunculales</taxon>
        <taxon>Papaveraceae</taxon>
        <taxon>Papaveroideae</taxon>
        <taxon>Papaver</taxon>
    </lineage>
</organism>
<evidence type="ECO:0000313" key="2">
    <source>
        <dbReference type="Proteomes" id="UP001202328"/>
    </source>
</evidence>
<reference evidence="1" key="1">
    <citation type="submission" date="2022-04" db="EMBL/GenBank/DDBJ databases">
        <title>A functionally conserved STORR gene fusion in Papaver species that diverged 16.8 million years ago.</title>
        <authorList>
            <person name="Catania T."/>
        </authorList>
    </citation>
    <scope>NUCLEOTIDE SEQUENCE</scope>
    <source>
        <strain evidence="1">S-188037</strain>
    </source>
</reference>
<feature type="non-terminal residue" evidence="1">
    <location>
        <position position="58"/>
    </location>
</feature>
<dbReference type="AlphaFoldDB" id="A0AAD4X5Q4"/>
<name>A0AAD4X5Q4_9MAGN</name>
<accession>A0AAD4X5Q4</accession>
<dbReference type="Proteomes" id="UP001202328">
    <property type="component" value="Unassembled WGS sequence"/>
</dbReference>
<sequence>MSLVFSTQIQCILANNIISVERLSQYMHVPSEAPEVIEGSRPEQSWPAVGRVELHDLK</sequence>
<evidence type="ECO:0000313" key="1">
    <source>
        <dbReference type="EMBL" id="KAI3842708.1"/>
    </source>
</evidence>